<evidence type="ECO:0000256" key="1">
    <source>
        <dbReference type="ARBA" id="ARBA00022723"/>
    </source>
</evidence>
<evidence type="ECO:0000313" key="4">
    <source>
        <dbReference type="Proteomes" id="UP001329313"/>
    </source>
</evidence>
<keyword evidence="2" id="KW-0456">Lyase</keyword>
<keyword evidence="1" id="KW-0479">Metal-binding</keyword>
<dbReference type="EMBL" id="CP137080">
    <property type="protein sequence ID" value="WOQ70545.1"/>
    <property type="molecule type" value="Genomic_DNA"/>
</dbReference>
<dbReference type="CDD" id="cd03416">
    <property type="entry name" value="CbiX_SirB_N"/>
    <property type="match status" value="1"/>
</dbReference>
<dbReference type="GO" id="GO:0016829">
    <property type="term" value="F:lyase activity"/>
    <property type="evidence" value="ECO:0007669"/>
    <property type="project" value="UniProtKB-KW"/>
</dbReference>
<accession>A0AAU0MJS6</accession>
<reference evidence="3 4" key="1">
    <citation type="submission" date="2023-10" db="EMBL/GenBank/DDBJ databases">
        <title>Y20.</title>
        <authorList>
            <person name="Zhang G."/>
            <person name="Ding Y."/>
        </authorList>
    </citation>
    <scope>NUCLEOTIDE SEQUENCE [LARGE SCALE GENOMIC DNA]</scope>
    <source>
        <strain evidence="3 4">Y20</strain>
    </source>
</reference>
<gene>
    <name evidence="3" type="ORF">RYJ27_04875</name>
</gene>
<dbReference type="RefSeq" id="WP_330171625.1">
    <property type="nucleotide sequence ID" value="NZ_CP137080.1"/>
</dbReference>
<keyword evidence="4" id="KW-1185">Reference proteome</keyword>
<protein>
    <submittedName>
        <fullName evidence="3">CbiX/SirB N-terminal domain-containing protein</fullName>
    </submittedName>
</protein>
<dbReference type="KEGG" id="mliy:RYJ27_04875"/>
<dbReference type="PANTHER" id="PTHR33542:SF5">
    <property type="entry name" value="FERROCHELATASE CHE1"/>
    <property type="match status" value="1"/>
</dbReference>
<dbReference type="Pfam" id="PF01903">
    <property type="entry name" value="CbiX"/>
    <property type="match status" value="2"/>
</dbReference>
<evidence type="ECO:0000313" key="3">
    <source>
        <dbReference type="EMBL" id="WOQ70545.1"/>
    </source>
</evidence>
<dbReference type="Proteomes" id="UP001329313">
    <property type="component" value="Chromosome"/>
</dbReference>
<name>A0AAU0MJS6_9MICO</name>
<dbReference type="PANTHER" id="PTHR33542">
    <property type="entry name" value="SIROHYDROCHLORIN FERROCHELATASE, CHLOROPLASTIC"/>
    <property type="match status" value="1"/>
</dbReference>
<organism evidence="3 4">
    <name type="scientific">Microbacterium limosum</name>
    <dbReference type="NCBI Taxonomy" id="3079935"/>
    <lineage>
        <taxon>Bacteria</taxon>
        <taxon>Bacillati</taxon>
        <taxon>Actinomycetota</taxon>
        <taxon>Actinomycetes</taxon>
        <taxon>Micrococcales</taxon>
        <taxon>Microbacteriaceae</taxon>
        <taxon>Microbacterium</taxon>
    </lineage>
</organism>
<dbReference type="AlphaFoldDB" id="A0AAU0MJS6"/>
<dbReference type="GO" id="GO:0046872">
    <property type="term" value="F:metal ion binding"/>
    <property type="evidence" value="ECO:0007669"/>
    <property type="project" value="UniProtKB-KW"/>
</dbReference>
<dbReference type="InterPro" id="IPR002762">
    <property type="entry name" value="CbiX-like"/>
</dbReference>
<proteinExistence type="predicted"/>
<dbReference type="InterPro" id="IPR050963">
    <property type="entry name" value="Sirohydro_Cobaltochel/CbiX"/>
</dbReference>
<evidence type="ECO:0000256" key="2">
    <source>
        <dbReference type="ARBA" id="ARBA00023239"/>
    </source>
</evidence>
<dbReference type="SUPFAM" id="SSF53800">
    <property type="entry name" value="Chelatase"/>
    <property type="match status" value="1"/>
</dbReference>
<sequence length="236" mass="23774">MTPTLIACSHGTRSHEGRQAISTLLDQVRTLVPGVRVEEAFVDVQEPAIGEVVGRAVAEGPAVVVPVLLSTGYHTRVDIARAVAAHPGRAIAAPALGPHDLLALVLESRLADADLQGGDAIVLAAAGSSDPAAAIDVQAMADRLAQCVFAPITVGFAAGAHPRIDAAVESARAAGAERVIAASYVLAPGYFADVIGRAGADAVTAPLAPDLRIAALVVERFRAAAAQLGGAAALAK</sequence>
<dbReference type="Gene3D" id="3.40.50.1400">
    <property type="match status" value="2"/>
</dbReference>